<comment type="caution">
    <text evidence="1">The sequence shown here is derived from an EMBL/GenBank/DDBJ whole genome shotgun (WGS) entry which is preliminary data.</text>
</comment>
<name>A0A2A6RE40_9CHLR</name>
<dbReference type="AlphaFoldDB" id="A0A2A6RE40"/>
<reference evidence="2" key="1">
    <citation type="submission" date="2017-08" db="EMBL/GenBank/DDBJ databases">
        <authorList>
            <person name="Grouzdev D.S."/>
            <person name="Gaisin V.A."/>
            <person name="Rysina M.S."/>
            <person name="Gorlenko V.M."/>
        </authorList>
    </citation>
    <scope>NUCLEOTIDE SEQUENCE [LARGE SCALE GENOMIC DNA]</scope>
    <source>
        <strain evidence="2">Kir15-3F</strain>
    </source>
</reference>
<dbReference type="RefSeq" id="WP_097645963.1">
    <property type="nucleotide sequence ID" value="NZ_NQWI01000181.1"/>
</dbReference>
<protein>
    <submittedName>
        <fullName evidence="1">Uncharacterized protein</fullName>
    </submittedName>
</protein>
<evidence type="ECO:0000313" key="2">
    <source>
        <dbReference type="Proteomes" id="UP000220527"/>
    </source>
</evidence>
<keyword evidence="2" id="KW-1185">Reference proteome</keyword>
<accession>A0A2A6RE40</accession>
<proteinExistence type="predicted"/>
<dbReference type="Proteomes" id="UP000220527">
    <property type="component" value="Unassembled WGS sequence"/>
</dbReference>
<organism evidence="1 2">
    <name type="scientific">Candidatus Viridilinea mediisalina</name>
    <dbReference type="NCBI Taxonomy" id="2024553"/>
    <lineage>
        <taxon>Bacteria</taxon>
        <taxon>Bacillati</taxon>
        <taxon>Chloroflexota</taxon>
        <taxon>Chloroflexia</taxon>
        <taxon>Chloroflexales</taxon>
        <taxon>Chloroflexineae</taxon>
        <taxon>Oscillochloridaceae</taxon>
        <taxon>Candidatus Viridilinea</taxon>
    </lineage>
</organism>
<dbReference type="EMBL" id="NQWI01000181">
    <property type="protein sequence ID" value="PDW00528.1"/>
    <property type="molecule type" value="Genomic_DNA"/>
</dbReference>
<evidence type="ECO:0000313" key="1">
    <source>
        <dbReference type="EMBL" id="PDW00528.1"/>
    </source>
</evidence>
<sequence length="60" mass="6264">MVGTLVLITAAATDTLTVGASAYLPAGRPDQVIASYSEANAINFDNGRRILNLQSTMAHT</sequence>
<gene>
    <name evidence="1" type="ORF">CJ255_20630</name>
</gene>